<evidence type="ECO:0000256" key="4">
    <source>
        <dbReference type="ARBA" id="ARBA00023136"/>
    </source>
</evidence>
<reference evidence="9" key="1">
    <citation type="journal article" date="2019" name="Int. J. Syst. Evol. Microbiol.">
        <title>The Global Catalogue of Microorganisms (GCM) 10K type strain sequencing project: providing services to taxonomists for standard genome sequencing and annotation.</title>
        <authorList>
            <consortium name="The Broad Institute Genomics Platform"/>
            <consortium name="The Broad Institute Genome Sequencing Center for Infectious Disease"/>
            <person name="Wu L."/>
            <person name="Ma J."/>
        </authorList>
    </citation>
    <scope>NUCLEOTIDE SEQUENCE [LARGE SCALE GENOMIC DNA]</scope>
    <source>
        <strain evidence="9">JCM 9092</strain>
    </source>
</reference>
<feature type="transmembrane region" description="Helical" evidence="5">
    <location>
        <begin position="278"/>
        <end position="307"/>
    </location>
</feature>
<dbReference type="Gene3D" id="1.10.3720.10">
    <property type="entry name" value="MetI-like"/>
    <property type="match status" value="1"/>
</dbReference>
<dbReference type="RefSeq" id="WP_344518564.1">
    <property type="nucleotide sequence ID" value="NZ_BAAAUG010000011.1"/>
</dbReference>
<dbReference type="CDD" id="cd06261">
    <property type="entry name" value="TM_PBP2"/>
    <property type="match status" value="1"/>
</dbReference>
<feature type="region of interest" description="Disordered" evidence="6">
    <location>
        <begin position="1"/>
        <end position="21"/>
    </location>
</feature>
<dbReference type="Proteomes" id="UP001501637">
    <property type="component" value="Unassembled WGS sequence"/>
</dbReference>
<keyword evidence="3 5" id="KW-1133">Transmembrane helix</keyword>
<comment type="subcellular location">
    <subcellularLocation>
        <location evidence="5">Cell membrane</location>
        <topology evidence="5">Multi-pass membrane protein</topology>
    </subcellularLocation>
    <subcellularLocation>
        <location evidence="1">Membrane</location>
        <topology evidence="1">Multi-pass membrane protein</topology>
    </subcellularLocation>
</comment>
<evidence type="ECO:0000256" key="3">
    <source>
        <dbReference type="ARBA" id="ARBA00022989"/>
    </source>
</evidence>
<feature type="compositionally biased region" description="Polar residues" evidence="6">
    <location>
        <begin position="1"/>
        <end position="14"/>
    </location>
</feature>
<dbReference type="PANTHER" id="PTHR43376">
    <property type="entry name" value="OLIGOPEPTIDE TRANSPORT SYSTEM PERMEASE PROTEIN"/>
    <property type="match status" value="1"/>
</dbReference>
<feature type="transmembrane region" description="Helical" evidence="5">
    <location>
        <begin position="133"/>
        <end position="156"/>
    </location>
</feature>
<proteinExistence type="inferred from homology"/>
<dbReference type="PROSITE" id="PS50928">
    <property type="entry name" value="ABC_TM1"/>
    <property type="match status" value="1"/>
</dbReference>
<keyword evidence="5" id="KW-0813">Transport</keyword>
<keyword evidence="9" id="KW-1185">Reference proteome</keyword>
<gene>
    <name evidence="8" type="ORF">GCM10010449_04310</name>
</gene>
<feature type="transmembrane region" description="Helical" evidence="5">
    <location>
        <begin position="34"/>
        <end position="55"/>
    </location>
</feature>
<comment type="similarity">
    <text evidence="5">Belongs to the binding-protein-dependent transport system permease family.</text>
</comment>
<sequence length="359" mass="38199">MTASSGTVAPTTAQERVAVRRPGRRPRLGAARYFVQRLGFYLAAAWIAVTLNFLLPRLMPGDPASALIAQMQGRSALSGEQIASIYRLFGDPGEPLWSQYVTYLGQVAHLDFGLSVAFFPTPVWEVISAGLPWTIGLVGITAVLSFVIGTAGGIMAGGRAGSRTDSVATPAAMFLNALPTFWIALLFVLVFGFQLAWLPTGGAYDGDLTPGFSAAFIGSVISHAVLPALTIALGWSATWFIGMRNMMITTVSEDYVLLARAKGLGRTRVMFRYAARNAILPSVAGFAVNIGNVVGGQLLVEAVFAYPGVGYLLYQSVASVDYPLMQALFLMVSLSVLAANFLADSVYGLIDPRAREGRA</sequence>
<feature type="transmembrane region" description="Helical" evidence="5">
    <location>
        <begin position="327"/>
        <end position="350"/>
    </location>
</feature>
<evidence type="ECO:0000259" key="7">
    <source>
        <dbReference type="PROSITE" id="PS50928"/>
    </source>
</evidence>
<accession>A0ABP6M8Z7</accession>
<dbReference type="PANTHER" id="PTHR43376:SF1">
    <property type="entry name" value="OLIGOPEPTIDE TRANSPORT SYSTEM PERMEASE PROTEIN"/>
    <property type="match status" value="1"/>
</dbReference>
<feature type="domain" description="ABC transmembrane type-1" evidence="7">
    <location>
        <begin position="131"/>
        <end position="343"/>
    </location>
</feature>
<feature type="transmembrane region" description="Helical" evidence="5">
    <location>
        <begin position="177"/>
        <end position="197"/>
    </location>
</feature>
<keyword evidence="2 5" id="KW-0812">Transmembrane</keyword>
<dbReference type="Pfam" id="PF00528">
    <property type="entry name" value="BPD_transp_1"/>
    <property type="match status" value="1"/>
</dbReference>
<feature type="transmembrane region" description="Helical" evidence="5">
    <location>
        <begin position="217"/>
        <end position="241"/>
    </location>
</feature>
<dbReference type="InterPro" id="IPR000515">
    <property type="entry name" value="MetI-like"/>
</dbReference>
<comment type="caution">
    <text evidence="8">The sequence shown here is derived from an EMBL/GenBank/DDBJ whole genome shotgun (WGS) entry which is preliminary data.</text>
</comment>
<protein>
    <submittedName>
        <fullName evidence="8">ABC transporter permease</fullName>
    </submittedName>
</protein>
<evidence type="ECO:0000313" key="8">
    <source>
        <dbReference type="EMBL" id="GAA3083558.1"/>
    </source>
</evidence>
<dbReference type="InterPro" id="IPR035906">
    <property type="entry name" value="MetI-like_sf"/>
</dbReference>
<evidence type="ECO:0000256" key="2">
    <source>
        <dbReference type="ARBA" id="ARBA00022692"/>
    </source>
</evidence>
<evidence type="ECO:0000256" key="5">
    <source>
        <dbReference type="RuleBase" id="RU363032"/>
    </source>
</evidence>
<organism evidence="8 9">
    <name type="scientific">Streptomyces rectiviolaceus</name>
    <dbReference type="NCBI Taxonomy" id="332591"/>
    <lineage>
        <taxon>Bacteria</taxon>
        <taxon>Bacillati</taxon>
        <taxon>Actinomycetota</taxon>
        <taxon>Actinomycetes</taxon>
        <taxon>Kitasatosporales</taxon>
        <taxon>Streptomycetaceae</taxon>
        <taxon>Streptomyces</taxon>
    </lineage>
</organism>
<name>A0ABP6M8Z7_9ACTN</name>
<dbReference type="EMBL" id="BAAAUG010000011">
    <property type="protein sequence ID" value="GAA3083558.1"/>
    <property type="molecule type" value="Genomic_DNA"/>
</dbReference>
<evidence type="ECO:0000256" key="6">
    <source>
        <dbReference type="SAM" id="MobiDB-lite"/>
    </source>
</evidence>
<evidence type="ECO:0000313" key="9">
    <source>
        <dbReference type="Proteomes" id="UP001501637"/>
    </source>
</evidence>
<evidence type="ECO:0000256" key="1">
    <source>
        <dbReference type="ARBA" id="ARBA00004141"/>
    </source>
</evidence>
<keyword evidence="4 5" id="KW-0472">Membrane</keyword>
<dbReference type="SUPFAM" id="SSF161098">
    <property type="entry name" value="MetI-like"/>
    <property type="match status" value="1"/>
</dbReference>